<protein>
    <submittedName>
        <fullName evidence="1">Uncharacterized protein</fullName>
    </submittedName>
</protein>
<sequence>MCHMPKGWCRVHRIFLLQASDHIELLQSLHAGLGNPEGQKASHLLCKNTNGQKHLLYAETVGTSNFC</sequence>
<name>A0A2P2IK52_RHIMU</name>
<organism evidence="1">
    <name type="scientific">Rhizophora mucronata</name>
    <name type="common">Asiatic mangrove</name>
    <dbReference type="NCBI Taxonomy" id="61149"/>
    <lineage>
        <taxon>Eukaryota</taxon>
        <taxon>Viridiplantae</taxon>
        <taxon>Streptophyta</taxon>
        <taxon>Embryophyta</taxon>
        <taxon>Tracheophyta</taxon>
        <taxon>Spermatophyta</taxon>
        <taxon>Magnoliopsida</taxon>
        <taxon>eudicotyledons</taxon>
        <taxon>Gunneridae</taxon>
        <taxon>Pentapetalae</taxon>
        <taxon>rosids</taxon>
        <taxon>fabids</taxon>
        <taxon>Malpighiales</taxon>
        <taxon>Rhizophoraceae</taxon>
        <taxon>Rhizophora</taxon>
    </lineage>
</organism>
<accession>A0A2P2IK52</accession>
<reference evidence="1" key="1">
    <citation type="submission" date="2018-02" db="EMBL/GenBank/DDBJ databases">
        <title>Rhizophora mucronata_Transcriptome.</title>
        <authorList>
            <person name="Meera S.P."/>
            <person name="Sreeshan A."/>
            <person name="Augustine A."/>
        </authorList>
    </citation>
    <scope>NUCLEOTIDE SEQUENCE</scope>
    <source>
        <tissue evidence="1">Leaf</tissue>
    </source>
</reference>
<evidence type="ECO:0000313" key="1">
    <source>
        <dbReference type="EMBL" id="MBW81583.1"/>
    </source>
</evidence>
<dbReference type="EMBL" id="GGEC01001100">
    <property type="protein sequence ID" value="MBW81583.1"/>
    <property type="molecule type" value="Transcribed_RNA"/>
</dbReference>
<dbReference type="AlphaFoldDB" id="A0A2P2IK52"/>
<proteinExistence type="predicted"/>